<dbReference type="KEGG" id="lbc:LACBIDRAFT_330128"/>
<proteinExistence type="predicted"/>
<name>B0DKE0_LACBS</name>
<reference evidence="1 2" key="1">
    <citation type="journal article" date="2008" name="Nature">
        <title>The genome of Laccaria bicolor provides insights into mycorrhizal symbiosis.</title>
        <authorList>
            <person name="Martin F."/>
            <person name="Aerts A."/>
            <person name="Ahren D."/>
            <person name="Brun A."/>
            <person name="Danchin E.G.J."/>
            <person name="Duchaussoy F."/>
            <person name="Gibon J."/>
            <person name="Kohler A."/>
            <person name="Lindquist E."/>
            <person name="Pereda V."/>
            <person name="Salamov A."/>
            <person name="Shapiro H.J."/>
            <person name="Wuyts J."/>
            <person name="Blaudez D."/>
            <person name="Buee M."/>
            <person name="Brokstein P."/>
            <person name="Canbaeck B."/>
            <person name="Cohen D."/>
            <person name="Courty P.E."/>
            <person name="Coutinho P.M."/>
            <person name="Delaruelle C."/>
            <person name="Detter J.C."/>
            <person name="Deveau A."/>
            <person name="DiFazio S."/>
            <person name="Duplessis S."/>
            <person name="Fraissinet-Tachet L."/>
            <person name="Lucic E."/>
            <person name="Frey-Klett P."/>
            <person name="Fourrey C."/>
            <person name="Feussner I."/>
            <person name="Gay G."/>
            <person name="Grimwood J."/>
            <person name="Hoegger P.J."/>
            <person name="Jain P."/>
            <person name="Kilaru S."/>
            <person name="Labbe J."/>
            <person name="Lin Y.C."/>
            <person name="Legue V."/>
            <person name="Le Tacon F."/>
            <person name="Marmeisse R."/>
            <person name="Melayah D."/>
            <person name="Montanini B."/>
            <person name="Muratet M."/>
            <person name="Nehls U."/>
            <person name="Niculita-Hirzel H."/>
            <person name="Oudot-Le Secq M.P."/>
            <person name="Peter M."/>
            <person name="Quesneville H."/>
            <person name="Rajashekar B."/>
            <person name="Reich M."/>
            <person name="Rouhier N."/>
            <person name="Schmutz J."/>
            <person name="Yin T."/>
            <person name="Chalot M."/>
            <person name="Henrissat B."/>
            <person name="Kuees U."/>
            <person name="Lucas S."/>
            <person name="Van de Peer Y."/>
            <person name="Podila G.K."/>
            <person name="Polle A."/>
            <person name="Pukkila P.J."/>
            <person name="Richardson P.M."/>
            <person name="Rouze P."/>
            <person name="Sanders I.R."/>
            <person name="Stajich J.E."/>
            <person name="Tunlid A."/>
            <person name="Tuskan G."/>
            <person name="Grigoriev I.V."/>
        </authorList>
    </citation>
    <scope>NUCLEOTIDE SEQUENCE [LARGE SCALE GENOMIC DNA]</scope>
    <source>
        <strain evidence="2">S238N-H82 / ATCC MYA-4686</strain>
    </source>
</reference>
<dbReference type="GeneID" id="6079935"/>
<dbReference type="EMBL" id="DS547115">
    <property type="protein sequence ID" value="EDR04927.1"/>
    <property type="molecule type" value="Genomic_DNA"/>
</dbReference>
<accession>B0DKE0</accession>
<keyword evidence="2" id="KW-1185">Reference proteome</keyword>
<dbReference type="AlphaFoldDB" id="B0DKE0"/>
<sequence length="155" mass="17563">MSRRAAQPTFSPLLRNIHYDDEQRLIYVHNPIINLDSIYHPCQVRLFLLFDSNLRNGVEVNTPPMGYLDFAHTVNMEPDILGTLSVTSGDDWDLPAIPLSHKDINLSCFAVDSGIIDPNLDALGFYRNGQLNMDQVNHHVRLALDRLCRYGDKGS</sequence>
<dbReference type="HOGENOM" id="CLU_1699704_0_0_1"/>
<dbReference type="InParanoid" id="B0DKE0"/>
<dbReference type="RefSeq" id="XP_001884317.1">
    <property type="nucleotide sequence ID" value="XM_001884282.1"/>
</dbReference>
<organism evidence="2">
    <name type="scientific">Laccaria bicolor (strain S238N-H82 / ATCC MYA-4686)</name>
    <name type="common">Bicoloured deceiver</name>
    <name type="synonym">Laccaria laccata var. bicolor</name>
    <dbReference type="NCBI Taxonomy" id="486041"/>
    <lineage>
        <taxon>Eukaryota</taxon>
        <taxon>Fungi</taxon>
        <taxon>Dikarya</taxon>
        <taxon>Basidiomycota</taxon>
        <taxon>Agaricomycotina</taxon>
        <taxon>Agaricomycetes</taxon>
        <taxon>Agaricomycetidae</taxon>
        <taxon>Agaricales</taxon>
        <taxon>Agaricineae</taxon>
        <taxon>Hydnangiaceae</taxon>
        <taxon>Laccaria</taxon>
    </lineage>
</organism>
<dbReference type="Proteomes" id="UP000001194">
    <property type="component" value="Unassembled WGS sequence"/>
</dbReference>
<evidence type="ECO:0000313" key="2">
    <source>
        <dbReference type="Proteomes" id="UP000001194"/>
    </source>
</evidence>
<evidence type="ECO:0000313" key="1">
    <source>
        <dbReference type="EMBL" id="EDR04927.1"/>
    </source>
</evidence>
<gene>
    <name evidence="1" type="ORF">LACBIDRAFT_330128</name>
</gene>
<protein>
    <submittedName>
        <fullName evidence="1">Predicted protein</fullName>
    </submittedName>
</protein>
<dbReference type="OrthoDB" id="3079246at2759"/>